<comment type="function">
    <text evidence="5">An accessory protein needed during the final step in the assembly of 30S ribosomal subunit, possibly for assembly of the head region. Essential for efficient processing of 16S rRNA. May be needed both before and after RbfA during the maturation of 16S rRNA. It has affinity for free ribosomal 30S subunits but not for 70S ribosomes.</text>
</comment>
<keyword evidence="3 5" id="KW-0698">rRNA processing</keyword>
<dbReference type="Proteomes" id="UP000595564">
    <property type="component" value="Chromosome"/>
</dbReference>
<dbReference type="InterPro" id="IPR056792">
    <property type="entry name" value="PRC_RimM"/>
</dbReference>
<dbReference type="AlphaFoldDB" id="A0A7R6SXL8"/>
<evidence type="ECO:0000313" key="9">
    <source>
        <dbReference type="Proteomes" id="UP000595564"/>
    </source>
</evidence>
<dbReference type="NCBIfam" id="TIGR02273">
    <property type="entry name" value="16S_RimM"/>
    <property type="match status" value="1"/>
</dbReference>
<organism evidence="8 9">
    <name type="scientific">Thermotomaculum hydrothermale</name>
    <dbReference type="NCBI Taxonomy" id="981385"/>
    <lineage>
        <taxon>Bacteria</taxon>
        <taxon>Pseudomonadati</taxon>
        <taxon>Acidobacteriota</taxon>
        <taxon>Holophagae</taxon>
        <taxon>Thermotomaculales</taxon>
        <taxon>Thermotomaculaceae</taxon>
        <taxon>Thermotomaculum</taxon>
    </lineage>
</organism>
<feature type="domain" description="RimM N-terminal" evidence="6">
    <location>
        <begin position="7"/>
        <end position="88"/>
    </location>
</feature>
<dbReference type="InterPro" id="IPR011033">
    <property type="entry name" value="PRC_barrel-like_sf"/>
</dbReference>
<feature type="domain" description="Ribosome maturation factor RimM PRC barrel" evidence="7">
    <location>
        <begin position="101"/>
        <end position="168"/>
    </location>
</feature>
<dbReference type="InterPro" id="IPR036976">
    <property type="entry name" value="RimM_N_sf"/>
</dbReference>
<gene>
    <name evidence="5 8" type="primary">rimM</name>
    <name evidence="8" type="ORF">TTHT_0318</name>
</gene>
<dbReference type="GO" id="GO:0005840">
    <property type="term" value="C:ribosome"/>
    <property type="evidence" value="ECO:0007669"/>
    <property type="project" value="InterPro"/>
</dbReference>
<comment type="similarity">
    <text evidence="5">Belongs to the RimM family.</text>
</comment>
<proteinExistence type="inferred from homology"/>
<dbReference type="SUPFAM" id="SSF50447">
    <property type="entry name" value="Translation proteins"/>
    <property type="match status" value="1"/>
</dbReference>
<comment type="domain">
    <text evidence="5">The PRC barrel domain binds ribosomal protein uS19.</text>
</comment>
<dbReference type="InterPro" id="IPR011961">
    <property type="entry name" value="RimM"/>
</dbReference>
<dbReference type="RefSeq" id="WP_201328267.1">
    <property type="nucleotide sequence ID" value="NZ_AP017470.1"/>
</dbReference>
<dbReference type="GO" id="GO:0042274">
    <property type="term" value="P:ribosomal small subunit biogenesis"/>
    <property type="evidence" value="ECO:0007669"/>
    <property type="project" value="UniProtKB-UniRule"/>
</dbReference>
<dbReference type="InterPro" id="IPR009000">
    <property type="entry name" value="Transl_B-barrel_sf"/>
</dbReference>
<keyword evidence="9" id="KW-1185">Reference proteome</keyword>
<evidence type="ECO:0000256" key="3">
    <source>
        <dbReference type="ARBA" id="ARBA00022552"/>
    </source>
</evidence>
<dbReference type="PANTHER" id="PTHR33692:SF1">
    <property type="entry name" value="RIBOSOME MATURATION FACTOR RIMM"/>
    <property type="match status" value="1"/>
</dbReference>
<evidence type="ECO:0000259" key="7">
    <source>
        <dbReference type="Pfam" id="PF24986"/>
    </source>
</evidence>
<evidence type="ECO:0000259" key="6">
    <source>
        <dbReference type="Pfam" id="PF01782"/>
    </source>
</evidence>
<keyword evidence="2 5" id="KW-0690">Ribosome biogenesis</keyword>
<evidence type="ECO:0000256" key="4">
    <source>
        <dbReference type="ARBA" id="ARBA00023186"/>
    </source>
</evidence>
<dbReference type="KEGG" id="thyd:TTHT_0318"/>
<dbReference type="HAMAP" id="MF_00014">
    <property type="entry name" value="Ribosome_mat_RimM"/>
    <property type="match status" value="1"/>
</dbReference>
<keyword evidence="4 5" id="KW-0143">Chaperone</keyword>
<dbReference type="Gene3D" id="2.40.30.60">
    <property type="entry name" value="RimM"/>
    <property type="match status" value="1"/>
</dbReference>
<evidence type="ECO:0000313" key="8">
    <source>
        <dbReference type="EMBL" id="BBB31934.1"/>
    </source>
</evidence>
<evidence type="ECO:0000256" key="2">
    <source>
        <dbReference type="ARBA" id="ARBA00022517"/>
    </source>
</evidence>
<dbReference type="EMBL" id="AP017470">
    <property type="protein sequence ID" value="BBB31934.1"/>
    <property type="molecule type" value="Genomic_DNA"/>
</dbReference>
<dbReference type="Pfam" id="PF01782">
    <property type="entry name" value="RimM"/>
    <property type="match status" value="1"/>
</dbReference>
<accession>A0A7R6SXL8</accession>
<sequence>MKVEYLTIGKIAKPQGNKGEVIVNIETDFPSRFFESEFLLVKTEEEILKLKVLNARNHKGRVVLKFEGYNSINDAETLRDAEIIIPESEKMEEEDFYYFYQLEGMEVETIDGEKLGSVKSVLVIDGNHDVLEVKNKNGQDILIPFVKDICVEVDTDSNLIKVNMPEGLKEANFFKGKDKKKKGRKRIFRKPSKN</sequence>
<comment type="subunit">
    <text evidence="5">Binds ribosomal protein uS19.</text>
</comment>
<dbReference type="GO" id="GO:0005737">
    <property type="term" value="C:cytoplasm"/>
    <property type="evidence" value="ECO:0007669"/>
    <property type="project" value="UniProtKB-SubCell"/>
</dbReference>
<evidence type="ECO:0000256" key="5">
    <source>
        <dbReference type="HAMAP-Rule" id="MF_00014"/>
    </source>
</evidence>
<dbReference type="Gene3D" id="2.30.30.240">
    <property type="entry name" value="PRC-barrel domain"/>
    <property type="match status" value="1"/>
</dbReference>
<dbReference type="GO" id="GO:0043022">
    <property type="term" value="F:ribosome binding"/>
    <property type="evidence" value="ECO:0007669"/>
    <property type="project" value="InterPro"/>
</dbReference>
<dbReference type="SUPFAM" id="SSF50346">
    <property type="entry name" value="PRC-barrel domain"/>
    <property type="match status" value="1"/>
</dbReference>
<dbReference type="InterPro" id="IPR002676">
    <property type="entry name" value="RimM_N"/>
</dbReference>
<comment type="subcellular location">
    <subcellularLocation>
        <location evidence="5">Cytoplasm</location>
    </subcellularLocation>
</comment>
<protein>
    <recommendedName>
        <fullName evidence="5">Ribosome maturation factor RimM</fullName>
    </recommendedName>
</protein>
<dbReference type="PANTHER" id="PTHR33692">
    <property type="entry name" value="RIBOSOME MATURATION FACTOR RIMM"/>
    <property type="match status" value="1"/>
</dbReference>
<dbReference type="GO" id="GO:0006364">
    <property type="term" value="P:rRNA processing"/>
    <property type="evidence" value="ECO:0007669"/>
    <property type="project" value="UniProtKB-UniRule"/>
</dbReference>
<reference evidence="8 9" key="1">
    <citation type="journal article" date="2012" name="Extremophiles">
        <title>Thermotomaculum hydrothermale gen. nov., sp. nov., a novel heterotrophic thermophile within the phylum Acidobacteria from a deep-sea hydrothermal vent chimney in the Southern Okinawa Trough.</title>
        <authorList>
            <person name="Izumi H."/>
            <person name="Nunoura T."/>
            <person name="Miyazaki M."/>
            <person name="Mino S."/>
            <person name="Toki T."/>
            <person name="Takai K."/>
            <person name="Sako Y."/>
            <person name="Sawabe T."/>
            <person name="Nakagawa S."/>
        </authorList>
    </citation>
    <scope>NUCLEOTIDE SEQUENCE [LARGE SCALE GENOMIC DNA]</scope>
    <source>
        <strain evidence="8 9">AC55</strain>
    </source>
</reference>
<evidence type="ECO:0000256" key="1">
    <source>
        <dbReference type="ARBA" id="ARBA00022490"/>
    </source>
</evidence>
<keyword evidence="1 5" id="KW-0963">Cytoplasm</keyword>
<dbReference type="Pfam" id="PF24986">
    <property type="entry name" value="PRC_RimM"/>
    <property type="match status" value="1"/>
</dbReference>
<name>A0A7R6SXL8_9BACT</name>